<dbReference type="OrthoDB" id="6106880at2759"/>
<keyword evidence="1 3" id="KW-0863">Zinc-finger</keyword>
<accession>A0A9W2ZB17</accession>
<evidence type="ECO:0000259" key="5">
    <source>
        <dbReference type="PROSITE" id="PS50089"/>
    </source>
</evidence>
<proteinExistence type="predicted"/>
<keyword evidence="6" id="KW-1185">Reference proteome</keyword>
<keyword evidence="1 3" id="KW-0479">Metal-binding</keyword>
<evidence type="ECO:0000256" key="4">
    <source>
        <dbReference type="SAM" id="Coils"/>
    </source>
</evidence>
<name>A0A9W2ZB17_BIOGL</name>
<feature type="coiled-coil region" evidence="4">
    <location>
        <begin position="46"/>
        <end position="73"/>
    </location>
</feature>
<keyword evidence="2" id="KW-0862">Zinc</keyword>
<protein>
    <submittedName>
        <fullName evidence="7">Uncharacterized protein LOC129923722</fullName>
    </submittedName>
</protein>
<dbReference type="RefSeq" id="XP_055872158.1">
    <property type="nucleotide sequence ID" value="XM_056016183.1"/>
</dbReference>
<dbReference type="GO" id="GO:0008270">
    <property type="term" value="F:zinc ion binding"/>
    <property type="evidence" value="ECO:0007669"/>
    <property type="project" value="UniProtKB-KW"/>
</dbReference>
<dbReference type="AlphaFoldDB" id="A0A9W2ZB17"/>
<evidence type="ECO:0000256" key="2">
    <source>
        <dbReference type="ARBA" id="ARBA00022833"/>
    </source>
</evidence>
<keyword evidence="4" id="KW-0175">Coiled coil</keyword>
<dbReference type="GeneID" id="129923722"/>
<sequence>MKSVKRPKVDIFRPPLQTYANQIENITKKSFSDVLFEDIKDYRRHIYESDCRAAEMRQEIEKLKQQALVSEAMIKSQQKTAKKQKESTAKLYTSMTCVVCLKHFDSVERLPFFLSCCHMVCEACKDKADDETIACRICGITSEAKTLQAHQILLDVIRGLENLILQ</sequence>
<reference evidence="7" key="1">
    <citation type="submission" date="2025-08" db="UniProtKB">
        <authorList>
            <consortium name="RefSeq"/>
        </authorList>
    </citation>
    <scope>IDENTIFICATION</scope>
</reference>
<gene>
    <name evidence="7" type="primary">LOC129923722</name>
</gene>
<dbReference type="InterPro" id="IPR001841">
    <property type="entry name" value="Znf_RING"/>
</dbReference>
<evidence type="ECO:0000256" key="3">
    <source>
        <dbReference type="PROSITE-ProRule" id="PRU00175"/>
    </source>
</evidence>
<dbReference type="SUPFAM" id="SSF57850">
    <property type="entry name" value="RING/U-box"/>
    <property type="match status" value="1"/>
</dbReference>
<evidence type="ECO:0000313" key="7">
    <source>
        <dbReference type="RefSeq" id="XP_055872158.1"/>
    </source>
</evidence>
<dbReference type="Gene3D" id="3.30.40.10">
    <property type="entry name" value="Zinc/RING finger domain, C3HC4 (zinc finger)"/>
    <property type="match status" value="1"/>
</dbReference>
<organism evidence="6 7">
    <name type="scientific">Biomphalaria glabrata</name>
    <name type="common">Bloodfluke planorb</name>
    <name type="synonym">Freshwater snail</name>
    <dbReference type="NCBI Taxonomy" id="6526"/>
    <lineage>
        <taxon>Eukaryota</taxon>
        <taxon>Metazoa</taxon>
        <taxon>Spiralia</taxon>
        <taxon>Lophotrochozoa</taxon>
        <taxon>Mollusca</taxon>
        <taxon>Gastropoda</taxon>
        <taxon>Heterobranchia</taxon>
        <taxon>Euthyneura</taxon>
        <taxon>Panpulmonata</taxon>
        <taxon>Hygrophila</taxon>
        <taxon>Lymnaeoidea</taxon>
        <taxon>Planorbidae</taxon>
        <taxon>Biomphalaria</taxon>
    </lineage>
</organism>
<dbReference type="PROSITE" id="PS50089">
    <property type="entry name" value="ZF_RING_2"/>
    <property type="match status" value="1"/>
</dbReference>
<dbReference type="InterPro" id="IPR013083">
    <property type="entry name" value="Znf_RING/FYVE/PHD"/>
</dbReference>
<feature type="domain" description="RING-type" evidence="5">
    <location>
        <begin position="97"/>
        <end position="138"/>
    </location>
</feature>
<evidence type="ECO:0000256" key="1">
    <source>
        <dbReference type="ARBA" id="ARBA00022771"/>
    </source>
</evidence>
<evidence type="ECO:0000313" key="6">
    <source>
        <dbReference type="Proteomes" id="UP001165740"/>
    </source>
</evidence>
<dbReference type="Proteomes" id="UP001165740">
    <property type="component" value="Chromosome 17"/>
</dbReference>